<dbReference type="KEGG" id="pcre:NCTC12858_00875"/>
<evidence type="ECO:0000256" key="2">
    <source>
        <dbReference type="ARBA" id="ARBA00011900"/>
    </source>
</evidence>
<dbReference type="PANTHER" id="PTHR30481:SF3">
    <property type="entry name" value="DNA ADENINE METHYLASE"/>
    <property type="match status" value="1"/>
</dbReference>
<dbReference type="GO" id="GO:0032259">
    <property type="term" value="P:methylation"/>
    <property type="evidence" value="ECO:0007669"/>
    <property type="project" value="UniProtKB-KW"/>
</dbReference>
<dbReference type="PANTHER" id="PTHR30481">
    <property type="entry name" value="DNA ADENINE METHYLASE"/>
    <property type="match status" value="1"/>
</dbReference>
<keyword evidence="5" id="KW-0949">S-adenosyl-L-methionine</keyword>
<dbReference type="InterPro" id="IPR029063">
    <property type="entry name" value="SAM-dependent_MTases_sf"/>
</dbReference>
<dbReference type="GO" id="GO:1904047">
    <property type="term" value="F:S-adenosyl-L-methionine binding"/>
    <property type="evidence" value="ECO:0007669"/>
    <property type="project" value="TreeGrafter"/>
</dbReference>
<dbReference type="InterPro" id="IPR023095">
    <property type="entry name" value="Ade_MeTrfase_dom_2"/>
</dbReference>
<dbReference type="Proteomes" id="UP000249300">
    <property type="component" value="Chromosome 1"/>
</dbReference>
<dbReference type="InterPro" id="IPR012263">
    <property type="entry name" value="M_m6A_EcoRV"/>
</dbReference>
<dbReference type="PIRSF" id="PIRSF000398">
    <property type="entry name" value="M_m6A_EcoRV"/>
    <property type="match status" value="1"/>
</dbReference>
<dbReference type="AlphaFoldDB" id="A0A2X4PYQ8"/>
<sequence>MKPLLKYRGGKSREIENFIHFIPEDYERYIEPFAGGASLFFYLEPSKALINDINPRLIDFYLSVRDDFHQLKTELMNLEQVYRFNQNEYEIAKSSTSPFDYIENKNEELYYQIRDMFNGKVTKEYLDATLYYFINKIAFSGMLRFNSKGEYNVPFGRYKKFNTELVSEAHRDLLQRAEILQLDYSDIFSKCTTSDFLFLDPPYDCIFTDYGNIHQDDFSEKNHIALANDFRNLPAKTMMVIGKTDLIEELYRPFIRAEYSKQYAVNIRNRFKSESTHLIITNYNI</sequence>
<dbReference type="GO" id="GO:0043565">
    <property type="term" value="F:sequence-specific DNA binding"/>
    <property type="evidence" value="ECO:0007669"/>
    <property type="project" value="TreeGrafter"/>
</dbReference>
<evidence type="ECO:0000256" key="1">
    <source>
        <dbReference type="ARBA" id="ARBA00006594"/>
    </source>
</evidence>
<organism evidence="7 8">
    <name type="scientific">Porphyromonas crevioricanis</name>
    <dbReference type="NCBI Taxonomy" id="393921"/>
    <lineage>
        <taxon>Bacteria</taxon>
        <taxon>Pseudomonadati</taxon>
        <taxon>Bacteroidota</taxon>
        <taxon>Bacteroidia</taxon>
        <taxon>Bacteroidales</taxon>
        <taxon>Porphyromonadaceae</taxon>
        <taxon>Porphyromonas</taxon>
    </lineage>
</organism>
<dbReference type="RefSeq" id="WP_023939601.1">
    <property type="nucleotide sequence ID" value="NZ_LS483447.1"/>
</dbReference>
<dbReference type="PRINTS" id="PR00505">
    <property type="entry name" value="D12N6MTFRASE"/>
</dbReference>
<gene>
    <name evidence="7" type="primary">dpnM</name>
    <name evidence="7" type="ORF">NCTC12858_00875</name>
</gene>
<dbReference type="EC" id="2.1.1.72" evidence="2"/>
<name>A0A2X4PYQ8_9PORP</name>
<dbReference type="InterPro" id="IPR012327">
    <property type="entry name" value="MeTrfase_D12"/>
</dbReference>
<protein>
    <recommendedName>
        <fullName evidence="2">site-specific DNA-methyltransferase (adenine-specific)</fullName>
        <ecNumber evidence="2">2.1.1.72</ecNumber>
    </recommendedName>
</protein>
<dbReference type="REBASE" id="256311">
    <property type="entry name" value="M.Pcr12858II"/>
</dbReference>
<proteinExistence type="inferred from homology"/>
<dbReference type="EMBL" id="LS483447">
    <property type="protein sequence ID" value="SQH73037.1"/>
    <property type="molecule type" value="Genomic_DNA"/>
</dbReference>
<dbReference type="SUPFAM" id="SSF53335">
    <property type="entry name" value="S-adenosyl-L-methionine-dependent methyltransferases"/>
    <property type="match status" value="1"/>
</dbReference>
<keyword evidence="3 7" id="KW-0489">Methyltransferase</keyword>
<dbReference type="NCBIfam" id="TIGR00571">
    <property type="entry name" value="dam"/>
    <property type="match status" value="1"/>
</dbReference>
<evidence type="ECO:0000313" key="7">
    <source>
        <dbReference type="EMBL" id="SQH73037.1"/>
    </source>
</evidence>
<evidence type="ECO:0000256" key="5">
    <source>
        <dbReference type="ARBA" id="ARBA00022691"/>
    </source>
</evidence>
<evidence type="ECO:0000256" key="6">
    <source>
        <dbReference type="ARBA" id="ARBA00047942"/>
    </source>
</evidence>
<evidence type="ECO:0000313" key="8">
    <source>
        <dbReference type="Proteomes" id="UP000249300"/>
    </source>
</evidence>
<accession>A0A2X4PYQ8</accession>
<evidence type="ECO:0000256" key="4">
    <source>
        <dbReference type="ARBA" id="ARBA00022679"/>
    </source>
</evidence>
<keyword evidence="4 7" id="KW-0808">Transferase</keyword>
<evidence type="ECO:0000256" key="3">
    <source>
        <dbReference type="ARBA" id="ARBA00022603"/>
    </source>
</evidence>
<comment type="catalytic activity">
    <reaction evidence="6">
        <text>a 2'-deoxyadenosine in DNA + S-adenosyl-L-methionine = an N(6)-methyl-2'-deoxyadenosine in DNA + S-adenosyl-L-homocysteine + H(+)</text>
        <dbReference type="Rhea" id="RHEA:15197"/>
        <dbReference type="Rhea" id="RHEA-COMP:12418"/>
        <dbReference type="Rhea" id="RHEA-COMP:12419"/>
        <dbReference type="ChEBI" id="CHEBI:15378"/>
        <dbReference type="ChEBI" id="CHEBI:57856"/>
        <dbReference type="ChEBI" id="CHEBI:59789"/>
        <dbReference type="ChEBI" id="CHEBI:90615"/>
        <dbReference type="ChEBI" id="CHEBI:90616"/>
        <dbReference type="EC" id="2.1.1.72"/>
    </reaction>
</comment>
<dbReference type="Gene3D" id="1.10.1020.10">
    <property type="entry name" value="Adenine-specific Methyltransferase, Domain 2"/>
    <property type="match status" value="1"/>
</dbReference>
<dbReference type="GO" id="GO:0006298">
    <property type="term" value="P:mismatch repair"/>
    <property type="evidence" value="ECO:0007669"/>
    <property type="project" value="TreeGrafter"/>
</dbReference>
<reference evidence="7 8" key="1">
    <citation type="submission" date="2018-06" db="EMBL/GenBank/DDBJ databases">
        <authorList>
            <consortium name="Pathogen Informatics"/>
            <person name="Doyle S."/>
        </authorList>
    </citation>
    <scope>NUCLEOTIDE SEQUENCE [LARGE SCALE GENOMIC DNA]</scope>
    <source>
        <strain evidence="7 8">NCTC12858</strain>
    </source>
</reference>
<dbReference type="GO" id="GO:0009307">
    <property type="term" value="P:DNA restriction-modification system"/>
    <property type="evidence" value="ECO:0007669"/>
    <property type="project" value="InterPro"/>
</dbReference>
<comment type="similarity">
    <text evidence="1">Belongs to the N(4)/N(6)-methyltransferase family.</text>
</comment>
<keyword evidence="8" id="KW-1185">Reference proteome</keyword>
<dbReference type="GO" id="GO:0009007">
    <property type="term" value="F:site-specific DNA-methyltransferase (adenine-specific) activity"/>
    <property type="evidence" value="ECO:0007669"/>
    <property type="project" value="UniProtKB-EC"/>
</dbReference>
<dbReference type="Gene3D" id="3.40.50.150">
    <property type="entry name" value="Vaccinia Virus protein VP39"/>
    <property type="match status" value="1"/>
</dbReference>
<dbReference type="Pfam" id="PF02086">
    <property type="entry name" value="MethyltransfD12"/>
    <property type="match status" value="1"/>
</dbReference>